<evidence type="ECO:0000313" key="3">
    <source>
        <dbReference type="Proteomes" id="UP001156666"/>
    </source>
</evidence>
<dbReference type="AlphaFoldDB" id="A0AA37SQI9"/>
<dbReference type="SUPFAM" id="SSF49464">
    <property type="entry name" value="Carboxypeptidase regulatory domain-like"/>
    <property type="match status" value="1"/>
</dbReference>
<accession>A0AA37SQI9</accession>
<dbReference type="EMBL" id="BSOH01000001">
    <property type="protein sequence ID" value="GLR15800.1"/>
    <property type="molecule type" value="Genomic_DNA"/>
</dbReference>
<dbReference type="Gene3D" id="2.60.40.1120">
    <property type="entry name" value="Carboxypeptidase-like, regulatory domain"/>
    <property type="match status" value="1"/>
</dbReference>
<proteinExistence type="predicted"/>
<feature type="domain" description="Outer membrane protein beta-barrel" evidence="1">
    <location>
        <begin position="445"/>
        <end position="911"/>
    </location>
</feature>
<name>A0AA37SQI9_9BACT</name>
<keyword evidence="3" id="KW-1185">Reference proteome</keyword>
<comment type="caution">
    <text evidence="2">The sequence shown here is derived from an EMBL/GenBank/DDBJ whole genome shotgun (WGS) entry which is preliminary data.</text>
</comment>
<evidence type="ECO:0000313" key="2">
    <source>
        <dbReference type="EMBL" id="GLR15800.1"/>
    </source>
</evidence>
<dbReference type="Proteomes" id="UP001156666">
    <property type="component" value="Unassembled WGS sequence"/>
</dbReference>
<dbReference type="InterPro" id="IPR008969">
    <property type="entry name" value="CarboxyPept-like_regulatory"/>
</dbReference>
<reference evidence="2" key="1">
    <citation type="journal article" date="2014" name="Int. J. Syst. Evol. Microbiol.">
        <title>Complete genome sequence of Corynebacterium casei LMG S-19264T (=DSM 44701T), isolated from a smear-ripened cheese.</title>
        <authorList>
            <consortium name="US DOE Joint Genome Institute (JGI-PGF)"/>
            <person name="Walter F."/>
            <person name="Albersmeier A."/>
            <person name="Kalinowski J."/>
            <person name="Ruckert C."/>
        </authorList>
    </citation>
    <scope>NUCLEOTIDE SEQUENCE</scope>
    <source>
        <strain evidence="2">NBRC 108769</strain>
    </source>
</reference>
<reference evidence="2" key="2">
    <citation type="submission" date="2023-01" db="EMBL/GenBank/DDBJ databases">
        <title>Draft genome sequence of Portibacter lacus strain NBRC 108769.</title>
        <authorList>
            <person name="Sun Q."/>
            <person name="Mori K."/>
        </authorList>
    </citation>
    <scope>NUCLEOTIDE SEQUENCE</scope>
    <source>
        <strain evidence="2">NBRC 108769</strain>
    </source>
</reference>
<protein>
    <submittedName>
        <fullName evidence="2">Collagen-binding protein</fullName>
    </submittedName>
</protein>
<evidence type="ECO:0000259" key="1">
    <source>
        <dbReference type="Pfam" id="PF14905"/>
    </source>
</evidence>
<gene>
    <name evidence="2" type="ORF">GCM10007940_04150</name>
</gene>
<dbReference type="Pfam" id="PF14905">
    <property type="entry name" value="OMP_b-brl_3"/>
    <property type="match status" value="1"/>
</dbReference>
<dbReference type="InterPro" id="IPR041700">
    <property type="entry name" value="OMP_b-brl_3"/>
</dbReference>
<dbReference type="RefSeq" id="WP_235294622.1">
    <property type="nucleotide sequence ID" value="NZ_BSOH01000001.1"/>
</dbReference>
<sequence>MISRITIGIFFFLPFLISAQTFELKGKVEDTNKEPLIGANIALIQDGENVYQTISDVDGTYLFDNVERGDYRLKITYLGFFNVNEDVNIEDNVTLKTKTMYASPVGLDEVVVEGKVPLATQSGDTTRYNASQYKVLADASTEDLVTKMPGITMENGVISAEGETVQKVLVDGKEFFGNDATAALKNLPAEVVDKIEIFDKKSEQAEFTGFDDGETTKTINVVTKIDKRNGQFGKAYAAIGTEAHYNLGGNFSLFNGDQRISFIGQANDINIQNFSSEDILGVSGAGGGRGRGRGGRGGGDNGFQVSQQGGISATNAFGVNFSDEWGEKTEATFSYFINQNENFSEEYIARQFFDADGEQSGSVYNEENLSTSNNYNHRFSGKFEFKINDNSSFQIRPGVSYQHNNGLSSTLGNTYSFSDPVNNTVNEFDALNKGWNINNSAILRHKFGESRRTLSLSLRNQYSDQQANSNLLSTSQFFNPILETDELDQIAILDNAGWNNSANLAFTNPIGEKSMLSVEYRLSLESDASEKETFDANEAGKYELLNESLTNVFDNDYVTHSGGLSYNYRVGKSMVVAKGSVQYSQLNTEQQYPFEASLNRSYVNFVPFAMWSLNIDRQNNVRVIYRTNTRRPSLTQLQEVVDNSNPVQLSIGNAALDQQFQHSVFARFKRTNTEKGTVMYGLVGGNVTNNYIGNSLYTSQSNSELAQEYNLGQGAQISQPVNLEGYWDFRTFFTYGLPVYFIKSNLNINLSGNFSNTPGLIDDQLNNAQSNTYGAGLSLTSNFSEKLDFRLGSNTSYNSVANDINTRQNSNFLNQRTSISMDWVMPKDIVFRTDFNHQFYKGLSEGYNEDYFIWNLAIGKKIFKNKLGELNVSVYDLLNQNVRVNREVTGNYLEDVRTNVLQRYVMVNFIYNFRNFGEMKAEKKPSRDFGGGRGGRF</sequence>
<dbReference type="SUPFAM" id="SSF56935">
    <property type="entry name" value="Porins"/>
    <property type="match status" value="1"/>
</dbReference>
<dbReference type="Pfam" id="PF13715">
    <property type="entry name" value="CarbopepD_reg_2"/>
    <property type="match status" value="1"/>
</dbReference>
<organism evidence="2 3">
    <name type="scientific">Portibacter lacus</name>
    <dbReference type="NCBI Taxonomy" id="1099794"/>
    <lineage>
        <taxon>Bacteria</taxon>
        <taxon>Pseudomonadati</taxon>
        <taxon>Bacteroidota</taxon>
        <taxon>Saprospiria</taxon>
        <taxon>Saprospirales</taxon>
        <taxon>Haliscomenobacteraceae</taxon>
        <taxon>Portibacter</taxon>
    </lineage>
</organism>
<keyword evidence="2" id="KW-0176">Collagen</keyword>